<dbReference type="AlphaFoldDB" id="A0A330GD81"/>
<dbReference type="RefSeq" id="WP_112780690.1">
    <property type="nucleotide sequence ID" value="NZ_CABMNQ010000015.1"/>
</dbReference>
<gene>
    <name evidence="1" type="ORF">DP202_10145</name>
</gene>
<protein>
    <submittedName>
        <fullName evidence="1">Uncharacterized protein</fullName>
    </submittedName>
</protein>
<evidence type="ECO:0000313" key="1">
    <source>
        <dbReference type="EMBL" id="RAZ68125.1"/>
    </source>
</evidence>
<name>A0A330GD81_ENTCL</name>
<comment type="caution">
    <text evidence="1">The sequence shown here is derived from an EMBL/GenBank/DDBJ whole genome shotgun (WGS) entry which is preliminary data.</text>
</comment>
<reference evidence="1 2" key="1">
    <citation type="submission" date="2018-06" db="EMBL/GenBank/DDBJ databases">
        <title>ACT-28, a chromosomally-encoded AmpC with carbapenemase activity from Enterobacter kobei.</title>
        <authorList>
            <person name="Jousset A.B."/>
            <person name="Oueslati S."/>
            <person name="Bernabeu S."/>
            <person name="Takissian J."/>
            <person name="Creton E."/>
            <person name="Vogel A."/>
            <person name="Cotellon G."/>
            <person name="Bonnin R.A."/>
            <person name="Dortet L."/>
            <person name="Naas T."/>
        </authorList>
    </citation>
    <scope>NUCLEOTIDE SEQUENCE [LARGE SCALE GENOMIC DNA]</scope>
    <source>
        <strain evidence="1 2">99B3</strain>
    </source>
</reference>
<organism evidence="1 2">
    <name type="scientific">Enterobacter cloacae</name>
    <dbReference type="NCBI Taxonomy" id="550"/>
    <lineage>
        <taxon>Bacteria</taxon>
        <taxon>Pseudomonadati</taxon>
        <taxon>Pseudomonadota</taxon>
        <taxon>Gammaproteobacteria</taxon>
        <taxon>Enterobacterales</taxon>
        <taxon>Enterobacteriaceae</taxon>
        <taxon>Enterobacter</taxon>
        <taxon>Enterobacter cloacae complex</taxon>
    </lineage>
</organism>
<dbReference type="EMBL" id="QMDH01000015">
    <property type="protein sequence ID" value="RAZ68125.1"/>
    <property type="molecule type" value="Genomic_DNA"/>
</dbReference>
<evidence type="ECO:0000313" key="2">
    <source>
        <dbReference type="Proteomes" id="UP000251576"/>
    </source>
</evidence>
<dbReference type="Proteomes" id="UP000251576">
    <property type="component" value="Unassembled WGS sequence"/>
</dbReference>
<sequence>MNNKISLIKDINRGVQWTFEEKEIYVNYSEEGGGAVYSKKYKLVVVMNYKKEQFDLDMNVYTLDGEFIGKIKPHEKKLAYIYITSHEYSKSNVAVVAECQENEGDFNQWHFNVDLDNFKIAEKIAPAY</sequence>
<accession>A0A330GD81</accession>
<proteinExistence type="predicted"/>